<dbReference type="PANTHER" id="PTHR43344">
    <property type="entry name" value="PHOSPHOSERINE PHOSPHATASE"/>
    <property type="match status" value="1"/>
</dbReference>
<dbReference type="EMBL" id="JAWJZI010000001">
    <property type="protein sequence ID" value="MDV5167802.1"/>
    <property type="molecule type" value="Genomic_DNA"/>
</dbReference>
<dbReference type="Pfam" id="PF12710">
    <property type="entry name" value="HAD"/>
    <property type="match status" value="1"/>
</dbReference>
<keyword evidence="5" id="KW-1185">Reference proteome</keyword>
<keyword evidence="1" id="KW-0479">Metal-binding</keyword>
<evidence type="ECO:0000256" key="2">
    <source>
        <dbReference type="ARBA" id="ARBA00022801"/>
    </source>
</evidence>
<evidence type="ECO:0000313" key="4">
    <source>
        <dbReference type="EMBL" id="MDV5167802.1"/>
    </source>
</evidence>
<dbReference type="Proteomes" id="UP001186452">
    <property type="component" value="Unassembled WGS sequence"/>
</dbReference>
<gene>
    <name evidence="4" type="ORF">R2X38_02165</name>
</gene>
<dbReference type="CDD" id="cd02612">
    <property type="entry name" value="HAD_PGPPase"/>
    <property type="match status" value="1"/>
</dbReference>
<dbReference type="GO" id="GO:0016787">
    <property type="term" value="F:hydrolase activity"/>
    <property type="evidence" value="ECO:0007669"/>
    <property type="project" value="UniProtKB-KW"/>
</dbReference>
<accession>A0ABU3ZCH4</accession>
<dbReference type="PANTHER" id="PTHR43344:SF13">
    <property type="entry name" value="PHOSPHATASE RV3661-RELATED"/>
    <property type="match status" value="1"/>
</dbReference>
<dbReference type="InterPro" id="IPR023214">
    <property type="entry name" value="HAD_sf"/>
</dbReference>
<evidence type="ECO:0000313" key="5">
    <source>
        <dbReference type="Proteomes" id="UP001186452"/>
    </source>
</evidence>
<dbReference type="NCBIfam" id="TIGR01488">
    <property type="entry name" value="HAD-SF-IB"/>
    <property type="match status" value="1"/>
</dbReference>
<dbReference type="Gene3D" id="3.40.50.1000">
    <property type="entry name" value="HAD superfamily/HAD-like"/>
    <property type="match status" value="1"/>
</dbReference>
<dbReference type="RefSeq" id="WP_317520383.1">
    <property type="nucleotide sequence ID" value="NZ_JAWJZI010000001.1"/>
</dbReference>
<keyword evidence="3" id="KW-0460">Magnesium</keyword>
<dbReference type="InterPro" id="IPR006385">
    <property type="entry name" value="HAD_hydro_SerB1"/>
</dbReference>
<dbReference type="Gene3D" id="1.20.1440.100">
    <property type="entry name" value="SG protein - dephosphorylation function"/>
    <property type="match status" value="1"/>
</dbReference>
<dbReference type="SUPFAM" id="SSF56784">
    <property type="entry name" value="HAD-like"/>
    <property type="match status" value="1"/>
</dbReference>
<organism evidence="4 5">
    <name type="scientific">Photobacterium rosenbergii</name>
    <dbReference type="NCBI Taxonomy" id="294936"/>
    <lineage>
        <taxon>Bacteria</taxon>
        <taxon>Pseudomonadati</taxon>
        <taxon>Pseudomonadota</taxon>
        <taxon>Gammaproteobacteria</taxon>
        <taxon>Vibrionales</taxon>
        <taxon>Vibrionaceae</taxon>
        <taxon>Photobacterium</taxon>
    </lineage>
</organism>
<protein>
    <submittedName>
        <fullName evidence="4">HAD family hydrolase</fullName>
        <ecNumber evidence="4">3.1.3.-</ecNumber>
    </submittedName>
</protein>
<dbReference type="InterPro" id="IPR050582">
    <property type="entry name" value="HAD-like_SerB"/>
</dbReference>
<keyword evidence="2 4" id="KW-0378">Hydrolase</keyword>
<reference evidence="4 5" key="1">
    <citation type="submission" date="2023-10" db="EMBL/GenBank/DDBJ databases">
        <title>Marine bacteria isolated from horseshoe crab.</title>
        <authorList>
            <person name="Cheng T.H."/>
        </authorList>
    </citation>
    <scope>NUCLEOTIDE SEQUENCE [LARGE SCALE GENOMIC DNA]</scope>
    <source>
        <strain evidence="4 5">HSC6</strain>
    </source>
</reference>
<comment type="caution">
    <text evidence="4">The sequence shown here is derived from an EMBL/GenBank/DDBJ whole genome shotgun (WGS) entry which is preliminary data.</text>
</comment>
<sequence>MTTNNSANVNSTNKQPAKKVTPYLAVFDLDETLIAADSASLWSAFLVEKGVAPSTLLQEEQELMEAYAKGQMDMDDYMQATLKPMIGMDNTAITALVSEFIVQHIKPALYQDAIERIEWHKRRGDTILVISATGEHLVKPIAHLLGADDAIAINLEQVDGKFTGKTTGTLCYQYGKVIRMKAWLDQQDTAFKGSYGYSDSINDLPLLDAVDRPFAVNPDPALALHAQMNEWTIMDWRHDNNILR</sequence>
<dbReference type="EC" id="3.1.3.-" evidence="4"/>
<evidence type="ECO:0000256" key="3">
    <source>
        <dbReference type="ARBA" id="ARBA00022842"/>
    </source>
</evidence>
<dbReference type="InterPro" id="IPR036412">
    <property type="entry name" value="HAD-like_sf"/>
</dbReference>
<dbReference type="NCBIfam" id="TIGR01490">
    <property type="entry name" value="HAD-SF-IB-hyp1"/>
    <property type="match status" value="1"/>
</dbReference>
<proteinExistence type="predicted"/>
<evidence type="ECO:0000256" key="1">
    <source>
        <dbReference type="ARBA" id="ARBA00022723"/>
    </source>
</evidence>
<name>A0ABU3ZCH4_9GAMM</name>